<sequence length="96" mass="11402">MSQCSYHPGAHDTEGKRMTSKLFLCIRTPKCRVMNYFCSSFKNWAVSKKMYFDKRIRLLQRQSFWKTSSSEEFFDSCLQYCTSIYCLSNCGTAFYF</sequence>
<evidence type="ECO:0000313" key="1">
    <source>
        <dbReference type="EMBL" id="CAD7233758.1"/>
    </source>
</evidence>
<dbReference type="AlphaFoldDB" id="A0A7R8WL40"/>
<protein>
    <submittedName>
        <fullName evidence="1">Uncharacterized protein</fullName>
    </submittedName>
</protein>
<organism evidence="1">
    <name type="scientific">Cyprideis torosa</name>
    <dbReference type="NCBI Taxonomy" id="163714"/>
    <lineage>
        <taxon>Eukaryota</taxon>
        <taxon>Metazoa</taxon>
        <taxon>Ecdysozoa</taxon>
        <taxon>Arthropoda</taxon>
        <taxon>Crustacea</taxon>
        <taxon>Oligostraca</taxon>
        <taxon>Ostracoda</taxon>
        <taxon>Podocopa</taxon>
        <taxon>Podocopida</taxon>
        <taxon>Cytherocopina</taxon>
        <taxon>Cytheroidea</taxon>
        <taxon>Cytherideidae</taxon>
        <taxon>Cyprideis</taxon>
    </lineage>
</organism>
<reference evidence="1" key="1">
    <citation type="submission" date="2020-11" db="EMBL/GenBank/DDBJ databases">
        <authorList>
            <person name="Tran Van P."/>
        </authorList>
    </citation>
    <scope>NUCLEOTIDE SEQUENCE</scope>
</reference>
<proteinExistence type="predicted"/>
<name>A0A7R8WL40_9CRUS</name>
<gene>
    <name evidence="1" type="ORF">CTOB1V02_LOCUS11577</name>
</gene>
<dbReference type="EMBL" id="OB666897">
    <property type="protein sequence ID" value="CAD7233758.1"/>
    <property type="molecule type" value="Genomic_DNA"/>
</dbReference>
<accession>A0A7R8WL40</accession>